<dbReference type="InterPro" id="IPR010982">
    <property type="entry name" value="Lambda_DNA-bd_dom_sf"/>
</dbReference>
<dbReference type="SMART" id="SM00530">
    <property type="entry name" value="HTH_XRE"/>
    <property type="match status" value="2"/>
</dbReference>
<gene>
    <name evidence="3" type="ORF">ACJDU8_19855</name>
</gene>
<name>A0ABW8SP12_9CLOT</name>
<dbReference type="RefSeq" id="WP_406793907.1">
    <property type="nucleotide sequence ID" value="NZ_JBJHZX010000037.1"/>
</dbReference>
<accession>A0ABW8SP12</accession>
<dbReference type="PANTHER" id="PTHR46558:SF11">
    <property type="entry name" value="HTH-TYPE TRANSCRIPTIONAL REGULATOR XRE"/>
    <property type="match status" value="1"/>
</dbReference>
<dbReference type="PROSITE" id="PS50943">
    <property type="entry name" value="HTH_CROC1"/>
    <property type="match status" value="2"/>
</dbReference>
<dbReference type="Proteomes" id="UP001623660">
    <property type="component" value="Unassembled WGS sequence"/>
</dbReference>
<dbReference type="EMBL" id="JBJHZX010000037">
    <property type="protein sequence ID" value="MFL0197802.1"/>
    <property type="molecule type" value="Genomic_DNA"/>
</dbReference>
<evidence type="ECO:0000259" key="2">
    <source>
        <dbReference type="PROSITE" id="PS50943"/>
    </source>
</evidence>
<keyword evidence="1" id="KW-0238">DNA-binding</keyword>
<protein>
    <submittedName>
        <fullName evidence="3">Helix-turn-helix domain-containing protein</fullName>
    </submittedName>
</protein>
<sequence>MAFGNRLKLLREEHGLTQQMVATILKVERPTIAGYETNRKQPDYEKINILADYFNVSIDYLLGRSDIRNPYNNSSTQNPKSLGKIISEYREKNNLSLKDFATKTDLDYEYVDDLEKEKVLKSPSLGDICKIAQSMNIPEMDLLEQVGYVKPNPESDKILKKCNELLEDYIKSHKNDDEGKIRSKGLYTTLLIKKLFEDGLINNDGEIDDSYIELIKASLKTDSKLLNKDNK</sequence>
<dbReference type="PANTHER" id="PTHR46558">
    <property type="entry name" value="TRACRIPTIONAL REGULATORY PROTEIN-RELATED-RELATED"/>
    <property type="match status" value="1"/>
</dbReference>
<dbReference type="Gene3D" id="1.10.260.40">
    <property type="entry name" value="lambda repressor-like DNA-binding domains"/>
    <property type="match status" value="2"/>
</dbReference>
<dbReference type="Pfam" id="PF01381">
    <property type="entry name" value="HTH_3"/>
    <property type="match status" value="2"/>
</dbReference>
<evidence type="ECO:0000313" key="4">
    <source>
        <dbReference type="Proteomes" id="UP001623660"/>
    </source>
</evidence>
<evidence type="ECO:0000313" key="3">
    <source>
        <dbReference type="EMBL" id="MFL0197802.1"/>
    </source>
</evidence>
<dbReference type="SUPFAM" id="SSF47413">
    <property type="entry name" value="lambda repressor-like DNA-binding domains"/>
    <property type="match status" value="2"/>
</dbReference>
<feature type="domain" description="HTH cro/C1-type" evidence="2">
    <location>
        <begin position="7"/>
        <end position="61"/>
    </location>
</feature>
<feature type="domain" description="HTH cro/C1-type" evidence="2">
    <location>
        <begin position="86"/>
        <end position="143"/>
    </location>
</feature>
<dbReference type="CDD" id="cd00093">
    <property type="entry name" value="HTH_XRE"/>
    <property type="match status" value="2"/>
</dbReference>
<proteinExistence type="predicted"/>
<dbReference type="InterPro" id="IPR001387">
    <property type="entry name" value="Cro/C1-type_HTH"/>
</dbReference>
<reference evidence="3 4" key="1">
    <citation type="submission" date="2024-11" db="EMBL/GenBank/DDBJ databases">
        <authorList>
            <person name="Heng Y.C."/>
            <person name="Lim A.C.H."/>
            <person name="Lee J.K.Y."/>
            <person name="Kittelmann S."/>
        </authorList>
    </citation>
    <scope>NUCLEOTIDE SEQUENCE [LARGE SCALE GENOMIC DNA]</scope>
    <source>
        <strain evidence="3 4">WILCCON 0269</strain>
    </source>
</reference>
<comment type="caution">
    <text evidence="3">The sequence shown here is derived from an EMBL/GenBank/DDBJ whole genome shotgun (WGS) entry which is preliminary data.</text>
</comment>
<evidence type="ECO:0000256" key="1">
    <source>
        <dbReference type="ARBA" id="ARBA00023125"/>
    </source>
</evidence>
<organism evidence="3 4">
    <name type="scientific">Candidatus Clostridium eludens</name>
    <dbReference type="NCBI Taxonomy" id="3381663"/>
    <lineage>
        <taxon>Bacteria</taxon>
        <taxon>Bacillati</taxon>
        <taxon>Bacillota</taxon>
        <taxon>Clostridia</taxon>
        <taxon>Eubacteriales</taxon>
        <taxon>Clostridiaceae</taxon>
        <taxon>Clostridium</taxon>
    </lineage>
</organism>
<keyword evidence="4" id="KW-1185">Reference proteome</keyword>